<dbReference type="Gene3D" id="3.20.20.140">
    <property type="entry name" value="Metal-dependent hydrolases"/>
    <property type="match status" value="1"/>
</dbReference>
<evidence type="ECO:0000256" key="7">
    <source>
        <dbReference type="HAMAP-Rule" id="MF_00675"/>
    </source>
</evidence>
<comment type="catalytic activity">
    <reaction evidence="1 7">
        <text>D-glucuronate = D-fructuronate</text>
        <dbReference type="Rhea" id="RHEA:13049"/>
        <dbReference type="ChEBI" id="CHEBI:58720"/>
        <dbReference type="ChEBI" id="CHEBI:59863"/>
        <dbReference type="EC" id="5.3.1.12"/>
    </reaction>
</comment>
<dbReference type="EC" id="5.3.1.12" evidence="4 7"/>
<dbReference type="Gene3D" id="1.10.2020.10">
    <property type="entry name" value="uronate isomerase, domain 2, chain A"/>
    <property type="match status" value="1"/>
</dbReference>
<protein>
    <recommendedName>
        <fullName evidence="5 7">Uronate isomerase</fullName>
        <ecNumber evidence="4 7">5.3.1.12</ecNumber>
    </recommendedName>
    <alternativeName>
        <fullName evidence="7">Glucuronate isomerase</fullName>
    </alternativeName>
    <alternativeName>
        <fullName evidence="7">Uronic isomerase</fullName>
    </alternativeName>
</protein>
<evidence type="ECO:0000313" key="8">
    <source>
        <dbReference type="EMBL" id="MFD1885650.1"/>
    </source>
</evidence>
<comment type="pathway">
    <text evidence="2 7">Carbohydrate metabolism; pentose and glucuronate interconversion.</text>
</comment>
<organism evidence="8 9">
    <name type="scientific">Paenibacillus wenxiniae</name>
    <dbReference type="NCBI Taxonomy" id="1636843"/>
    <lineage>
        <taxon>Bacteria</taxon>
        <taxon>Bacillati</taxon>
        <taxon>Bacillota</taxon>
        <taxon>Bacilli</taxon>
        <taxon>Bacillales</taxon>
        <taxon>Paenibacillaceae</taxon>
        <taxon>Paenibacillus</taxon>
    </lineage>
</organism>
<evidence type="ECO:0000256" key="6">
    <source>
        <dbReference type="ARBA" id="ARBA00023235"/>
    </source>
</evidence>
<dbReference type="Proteomes" id="UP001597233">
    <property type="component" value="Unassembled WGS sequence"/>
</dbReference>
<accession>A0ABW4RHX3</accession>
<sequence>MTLTFLNENFLLNSETAIRLYHETAKDMPIIDYHCHLSPQEIRDNKTFKNITEAWLYGDHYKWRVMRANGVAERYITGDADDYEKFLAWARTVPQLIGNPLYHWTHLELQRFFGVHELLSEQTAPAIWEKVNKQLQGEGFGARDLITRSKVTVVCTTDDPIDSLEHHMAIRELHDTHFPTLVLPSFRPDKALEINRDTFRPWLDKLSEVHGSDISSYDEFLQALEQRVRFFHEAGGRVSDHALDVLVYADTTHEEASRIFAKALQEGSVTAEEETKHKSYTLVFLAGLYRELDWAMQLHIHALRNNNTPMFRHLGPDTGYDAVNDGAIAAPLRGLLDAIETAGGLPKTILYSLNPNDYQVLASVAGSFQGGGIAGKIQFGTAWWFNDHLDGMMEQMRTLANYGVLARFVGMLTDSRSFLSYTRHEYFRRLLCDLLGSWVERGEAPDDHKLLSDMVANICYHNAEQYFGFPIVVPVS</sequence>
<dbReference type="NCBIfam" id="NF002794">
    <property type="entry name" value="PRK02925.1"/>
    <property type="match status" value="1"/>
</dbReference>
<comment type="similarity">
    <text evidence="3 7">Belongs to the metallo-dependent hydrolases superfamily. Uronate isomerase family.</text>
</comment>
<keyword evidence="6 7" id="KW-0413">Isomerase</keyword>
<dbReference type="InterPro" id="IPR032466">
    <property type="entry name" value="Metal_Hydrolase"/>
</dbReference>
<dbReference type="HAMAP" id="MF_00675">
    <property type="entry name" value="UxaC"/>
    <property type="match status" value="1"/>
</dbReference>
<dbReference type="InterPro" id="IPR003766">
    <property type="entry name" value="Uronate_isomerase"/>
</dbReference>
<dbReference type="EMBL" id="JBHUEH010000013">
    <property type="protein sequence ID" value="MFD1885650.1"/>
    <property type="molecule type" value="Genomic_DNA"/>
</dbReference>
<reference evidence="9" key="1">
    <citation type="journal article" date="2019" name="Int. J. Syst. Evol. Microbiol.">
        <title>The Global Catalogue of Microorganisms (GCM) 10K type strain sequencing project: providing services to taxonomists for standard genome sequencing and annotation.</title>
        <authorList>
            <consortium name="The Broad Institute Genomics Platform"/>
            <consortium name="The Broad Institute Genome Sequencing Center for Infectious Disease"/>
            <person name="Wu L."/>
            <person name="Ma J."/>
        </authorList>
    </citation>
    <scope>NUCLEOTIDE SEQUENCE [LARGE SCALE GENOMIC DNA]</scope>
    <source>
        <strain evidence="9">CCUG 54950</strain>
    </source>
</reference>
<dbReference type="Pfam" id="PF02614">
    <property type="entry name" value="UxaC"/>
    <property type="match status" value="1"/>
</dbReference>
<keyword evidence="9" id="KW-1185">Reference proteome</keyword>
<gene>
    <name evidence="7 8" type="primary">uxaC</name>
    <name evidence="8" type="ORF">ACFSC9_08925</name>
</gene>
<dbReference type="GO" id="GO:0008880">
    <property type="term" value="F:glucuronate isomerase activity"/>
    <property type="evidence" value="ECO:0007669"/>
    <property type="project" value="UniProtKB-EC"/>
</dbReference>
<proteinExistence type="inferred from homology"/>
<evidence type="ECO:0000256" key="5">
    <source>
        <dbReference type="ARBA" id="ARBA00020555"/>
    </source>
</evidence>
<dbReference type="RefSeq" id="WP_347326727.1">
    <property type="nucleotide sequence ID" value="NZ_JBCGUH010000015.1"/>
</dbReference>
<comment type="catalytic activity">
    <reaction evidence="7">
        <text>aldehydo-D-galacturonate = keto-D-tagaturonate</text>
        <dbReference type="Rhea" id="RHEA:27702"/>
        <dbReference type="ChEBI" id="CHEBI:12952"/>
        <dbReference type="ChEBI" id="CHEBI:17886"/>
    </reaction>
</comment>
<evidence type="ECO:0000256" key="3">
    <source>
        <dbReference type="ARBA" id="ARBA00008397"/>
    </source>
</evidence>
<evidence type="ECO:0000256" key="4">
    <source>
        <dbReference type="ARBA" id="ARBA00012546"/>
    </source>
</evidence>
<evidence type="ECO:0000256" key="1">
    <source>
        <dbReference type="ARBA" id="ARBA00001165"/>
    </source>
</evidence>
<comment type="caution">
    <text evidence="8">The sequence shown here is derived from an EMBL/GenBank/DDBJ whole genome shotgun (WGS) entry which is preliminary data.</text>
</comment>
<dbReference type="PANTHER" id="PTHR30068:SF4">
    <property type="entry name" value="URONATE ISOMERASE"/>
    <property type="match status" value="1"/>
</dbReference>
<evidence type="ECO:0000313" key="9">
    <source>
        <dbReference type="Proteomes" id="UP001597233"/>
    </source>
</evidence>
<name>A0ABW4RHX3_9BACL</name>
<dbReference type="PANTHER" id="PTHR30068">
    <property type="entry name" value="URONATE ISOMERASE"/>
    <property type="match status" value="1"/>
</dbReference>
<dbReference type="SUPFAM" id="SSF51556">
    <property type="entry name" value="Metallo-dependent hydrolases"/>
    <property type="match status" value="1"/>
</dbReference>
<evidence type="ECO:0000256" key="2">
    <source>
        <dbReference type="ARBA" id="ARBA00004892"/>
    </source>
</evidence>